<organism evidence="4 5">
    <name type="scientific">Blepharisma stoltei</name>
    <dbReference type="NCBI Taxonomy" id="1481888"/>
    <lineage>
        <taxon>Eukaryota</taxon>
        <taxon>Sar</taxon>
        <taxon>Alveolata</taxon>
        <taxon>Ciliophora</taxon>
        <taxon>Postciliodesmatophora</taxon>
        <taxon>Heterotrichea</taxon>
        <taxon>Heterotrichida</taxon>
        <taxon>Blepharismidae</taxon>
        <taxon>Blepharisma</taxon>
    </lineage>
</organism>
<dbReference type="Pfam" id="PF00515">
    <property type="entry name" value="TPR_1"/>
    <property type="match status" value="2"/>
</dbReference>
<accession>A0AAU9KL02</accession>
<dbReference type="AlphaFoldDB" id="A0AAU9KL02"/>
<dbReference type="PROSITE" id="PS50293">
    <property type="entry name" value="TPR_REGION"/>
    <property type="match status" value="2"/>
</dbReference>
<feature type="repeat" description="TPR" evidence="3">
    <location>
        <begin position="56"/>
        <end position="89"/>
    </location>
</feature>
<dbReference type="InterPro" id="IPR019734">
    <property type="entry name" value="TPR_rpt"/>
</dbReference>
<dbReference type="Proteomes" id="UP001162131">
    <property type="component" value="Unassembled WGS sequence"/>
</dbReference>
<dbReference type="InterPro" id="IPR051685">
    <property type="entry name" value="Ycf3/AcsC/BcsC/TPR_MFPF"/>
</dbReference>
<keyword evidence="5" id="KW-1185">Reference proteome</keyword>
<proteinExistence type="predicted"/>
<dbReference type="Gene3D" id="1.25.40.10">
    <property type="entry name" value="Tetratricopeptide repeat domain"/>
    <property type="match status" value="2"/>
</dbReference>
<feature type="repeat" description="TPR" evidence="3">
    <location>
        <begin position="22"/>
        <end position="55"/>
    </location>
</feature>
<evidence type="ECO:0000313" key="5">
    <source>
        <dbReference type="Proteomes" id="UP001162131"/>
    </source>
</evidence>
<dbReference type="SMART" id="SM00028">
    <property type="entry name" value="TPR"/>
    <property type="match status" value="3"/>
</dbReference>
<evidence type="ECO:0000256" key="1">
    <source>
        <dbReference type="ARBA" id="ARBA00022737"/>
    </source>
</evidence>
<dbReference type="PANTHER" id="PTHR44943">
    <property type="entry name" value="CELLULOSE SYNTHASE OPERON PROTEIN C"/>
    <property type="match status" value="1"/>
</dbReference>
<evidence type="ECO:0000313" key="4">
    <source>
        <dbReference type="EMBL" id="CAG9334739.1"/>
    </source>
</evidence>
<sequence>MRYASLFIKYLWGYYAFFSNDGDSYYEKGYALNKLGRYSEALESYEKAISINPNNARFYNRKGDNLYVLERYQEAIQCYDEAIKLEPNNPLHFCSRARIFNSLRQEEAALQDFNRAYNLKQENQVSGVFTGDEWKLSEKDINFINDALRRSLKNYSKKCRFKIKFDSNTLL</sequence>
<keyword evidence="1" id="KW-0677">Repeat</keyword>
<dbReference type="PANTHER" id="PTHR44943:SF4">
    <property type="entry name" value="TPR REPEAT-CONTAINING PROTEIN MJ0798"/>
    <property type="match status" value="1"/>
</dbReference>
<comment type="caution">
    <text evidence="4">The sequence shown here is derived from an EMBL/GenBank/DDBJ whole genome shotgun (WGS) entry which is preliminary data.</text>
</comment>
<dbReference type="PROSITE" id="PS50005">
    <property type="entry name" value="TPR"/>
    <property type="match status" value="2"/>
</dbReference>
<reference evidence="4" key="1">
    <citation type="submission" date="2021-09" db="EMBL/GenBank/DDBJ databases">
        <authorList>
            <consortium name="AG Swart"/>
            <person name="Singh M."/>
            <person name="Singh A."/>
            <person name="Seah K."/>
            <person name="Emmerich C."/>
        </authorList>
    </citation>
    <scope>NUCLEOTIDE SEQUENCE</scope>
    <source>
        <strain evidence="4">ATCC30299</strain>
    </source>
</reference>
<protein>
    <recommendedName>
        <fullName evidence="6">Tetratricopeptide repeat protein</fullName>
    </recommendedName>
</protein>
<evidence type="ECO:0008006" key="6">
    <source>
        <dbReference type="Google" id="ProtNLM"/>
    </source>
</evidence>
<evidence type="ECO:0000256" key="2">
    <source>
        <dbReference type="ARBA" id="ARBA00022803"/>
    </source>
</evidence>
<name>A0AAU9KL02_9CILI</name>
<keyword evidence="2 3" id="KW-0802">TPR repeat</keyword>
<evidence type="ECO:0000256" key="3">
    <source>
        <dbReference type="PROSITE-ProRule" id="PRU00339"/>
    </source>
</evidence>
<dbReference type="SUPFAM" id="SSF48452">
    <property type="entry name" value="TPR-like"/>
    <property type="match status" value="1"/>
</dbReference>
<dbReference type="InterPro" id="IPR011990">
    <property type="entry name" value="TPR-like_helical_dom_sf"/>
</dbReference>
<gene>
    <name evidence="4" type="ORF">BSTOLATCC_MIC62324</name>
</gene>
<dbReference type="EMBL" id="CAJZBQ010000060">
    <property type="protein sequence ID" value="CAG9334739.1"/>
    <property type="molecule type" value="Genomic_DNA"/>
</dbReference>